<dbReference type="NCBIfam" id="TIGR01686">
    <property type="entry name" value="FkbH"/>
    <property type="match status" value="1"/>
</dbReference>
<comment type="caution">
    <text evidence="1">The sequence shown here is derived from an EMBL/GenBank/DDBJ whole genome shotgun (WGS) entry which is preliminary data.</text>
</comment>
<evidence type="ECO:0000313" key="2">
    <source>
        <dbReference type="Proteomes" id="UP000188929"/>
    </source>
</evidence>
<dbReference type="Gene3D" id="3.40.50.1110">
    <property type="entry name" value="SGNH hydrolase"/>
    <property type="match status" value="1"/>
</dbReference>
<dbReference type="Gene3D" id="3.40.630.30">
    <property type="match status" value="1"/>
</dbReference>
<sequence length="624" mass="67900">MRSLRRAGRLAAEYPLAGRLLAELGGGLDEPGDEFVRTGRHLERVGADAVLREHPATPVVSVAVTGHGTLRDLVPPLHAELARHGLLLRPYVGGFNGYVAELTDPDGDLAQADPDIVAVLLTPAMIFEKVGTPWRPDDVARVLAENLRLVEGVVGAFCAAQPHVTVVLNTLPLLRQHTAQLVDARSRAALGALWREHNAALLRLPERQPRVVVVDLDPLIAASGPAVDPRLAAYTQSHLSPGLLRLYARELGHLARAQAGRTRKTLVLDLDETVWGGVLGEVGPAGVEVGTGYRGEAFAAFQRVARQLMAQGVLLAAVSKNDVEPVRQVLREHPGMVLGEDDFVRVNANWRPKHDNLADLARALNLGVDSFVFVDDSPYEAGLVRRELPAVAVVRVDDEPALHVERLLRDGWFDVRELTAEDRTRTAKYREDLVRSDFLDTFSSLEDYLRELGVQVRLASATEPELARVAQLTARTNQFNLTTRRLQPQQVADLAADPAWSVLGIRGADRFGDNGLVGAVFTRRDDDLVHIDNFLLSCRVFARGIEQACLTAVLRAALAAGASAVTAGYRPTAKNGKVRDFYPRAGFQLIADHGGELLFRHDLTEISPPPEHVELTTSLTGASA</sequence>
<reference evidence="2" key="1">
    <citation type="submission" date="2016-10" db="EMBL/GenBank/DDBJ databases">
        <title>Frankia sp. NRRL B-16386 Genome sequencing.</title>
        <authorList>
            <person name="Ghodhbane-Gtari F."/>
            <person name="Swanson E."/>
            <person name="Gueddou A."/>
            <person name="Hezbri K."/>
            <person name="Ktari K."/>
            <person name="Nouioui I."/>
            <person name="Morris K."/>
            <person name="Simpson S."/>
            <person name="Abebe-Akele F."/>
            <person name="Thomas K."/>
            <person name="Gtari M."/>
            <person name="Tisa L.S."/>
        </authorList>
    </citation>
    <scope>NUCLEOTIDE SEQUENCE [LARGE SCALE GENOMIC DNA]</scope>
    <source>
        <strain evidence="2">NRRL B-16386</strain>
    </source>
</reference>
<name>A0A1V2I1V5_9ACTN</name>
<proteinExistence type="predicted"/>
<dbReference type="InterPro" id="IPR036412">
    <property type="entry name" value="HAD-like_sf"/>
</dbReference>
<dbReference type="SUPFAM" id="SSF55729">
    <property type="entry name" value="Acyl-CoA N-acyltransferases (Nat)"/>
    <property type="match status" value="1"/>
</dbReference>
<organism evidence="1 2">
    <name type="scientific">Pseudofrankia asymbiotica</name>
    <dbReference type="NCBI Taxonomy" id="1834516"/>
    <lineage>
        <taxon>Bacteria</taxon>
        <taxon>Bacillati</taxon>
        <taxon>Actinomycetota</taxon>
        <taxon>Actinomycetes</taxon>
        <taxon>Frankiales</taxon>
        <taxon>Frankiaceae</taxon>
        <taxon>Pseudofrankia</taxon>
    </lineage>
</organism>
<dbReference type="InterPro" id="IPR010033">
    <property type="entry name" value="HAD_SF_ppase_IIIC"/>
</dbReference>
<dbReference type="InterPro" id="IPR016181">
    <property type="entry name" value="Acyl_CoA_acyltransferase"/>
</dbReference>
<gene>
    <name evidence="1" type="ORF">BL253_32930</name>
</gene>
<dbReference type="NCBIfam" id="TIGR01681">
    <property type="entry name" value="HAD-SF-IIIC"/>
    <property type="match status" value="1"/>
</dbReference>
<accession>A0A1V2I1V5</accession>
<dbReference type="STRING" id="1834516.BL253_32930"/>
<dbReference type="InterPro" id="IPR010037">
    <property type="entry name" value="FkbH_domain"/>
</dbReference>
<dbReference type="Proteomes" id="UP000188929">
    <property type="component" value="Unassembled WGS sequence"/>
</dbReference>
<dbReference type="InterPro" id="IPR036514">
    <property type="entry name" value="SGNH_hydro_sf"/>
</dbReference>
<keyword evidence="2" id="KW-1185">Reference proteome</keyword>
<evidence type="ECO:0000313" key="1">
    <source>
        <dbReference type="EMBL" id="ONH23492.1"/>
    </source>
</evidence>
<dbReference type="Gene3D" id="3.40.50.1000">
    <property type="entry name" value="HAD superfamily/HAD-like"/>
    <property type="match status" value="1"/>
</dbReference>
<dbReference type="SUPFAM" id="SSF56784">
    <property type="entry name" value="HAD-like"/>
    <property type="match status" value="1"/>
</dbReference>
<dbReference type="AlphaFoldDB" id="A0A1V2I1V5"/>
<dbReference type="InterPro" id="IPR023214">
    <property type="entry name" value="HAD_sf"/>
</dbReference>
<protein>
    <submittedName>
        <fullName evidence="1">Methoxymalonyl-ACP biosynthesis protein FkbH</fullName>
    </submittedName>
</protein>
<dbReference type="EMBL" id="MOMC01000085">
    <property type="protein sequence ID" value="ONH23492.1"/>
    <property type="molecule type" value="Genomic_DNA"/>
</dbReference>